<feature type="compositionally biased region" description="Polar residues" evidence="1">
    <location>
        <begin position="244"/>
        <end position="253"/>
    </location>
</feature>
<gene>
    <name evidence="2" type="ORF">SLS56_001036</name>
</gene>
<dbReference type="Proteomes" id="UP001521116">
    <property type="component" value="Unassembled WGS sequence"/>
</dbReference>
<protein>
    <submittedName>
        <fullName evidence="2">Uncharacterized protein</fullName>
    </submittedName>
</protein>
<keyword evidence="3" id="KW-1185">Reference proteome</keyword>
<feature type="region of interest" description="Disordered" evidence="1">
    <location>
        <begin position="1"/>
        <end position="175"/>
    </location>
</feature>
<comment type="caution">
    <text evidence="2">The sequence shown here is derived from an EMBL/GenBank/DDBJ whole genome shotgun (WGS) entry which is preliminary data.</text>
</comment>
<name>A0ABR3TAS5_9PEZI</name>
<accession>A0ABR3TAS5</accession>
<feature type="region of interest" description="Disordered" evidence="1">
    <location>
        <begin position="224"/>
        <end position="339"/>
    </location>
</feature>
<evidence type="ECO:0000256" key="1">
    <source>
        <dbReference type="SAM" id="MobiDB-lite"/>
    </source>
</evidence>
<feature type="compositionally biased region" description="Basic and acidic residues" evidence="1">
    <location>
        <begin position="107"/>
        <end position="119"/>
    </location>
</feature>
<feature type="compositionally biased region" description="Polar residues" evidence="1">
    <location>
        <begin position="330"/>
        <end position="339"/>
    </location>
</feature>
<feature type="compositionally biased region" description="Polar residues" evidence="1">
    <location>
        <begin position="161"/>
        <end position="175"/>
    </location>
</feature>
<organism evidence="2 3">
    <name type="scientific">Neofusicoccum ribis</name>
    <dbReference type="NCBI Taxonomy" id="45134"/>
    <lineage>
        <taxon>Eukaryota</taxon>
        <taxon>Fungi</taxon>
        <taxon>Dikarya</taxon>
        <taxon>Ascomycota</taxon>
        <taxon>Pezizomycotina</taxon>
        <taxon>Dothideomycetes</taxon>
        <taxon>Dothideomycetes incertae sedis</taxon>
        <taxon>Botryosphaeriales</taxon>
        <taxon>Botryosphaeriaceae</taxon>
        <taxon>Neofusicoccum</taxon>
    </lineage>
</organism>
<dbReference type="EMBL" id="JAJVDC020000006">
    <property type="protein sequence ID" value="KAL1636453.1"/>
    <property type="molecule type" value="Genomic_DNA"/>
</dbReference>
<feature type="compositionally biased region" description="Basic residues" evidence="1">
    <location>
        <begin position="224"/>
        <end position="237"/>
    </location>
</feature>
<feature type="compositionally biased region" description="Low complexity" evidence="1">
    <location>
        <begin position="143"/>
        <end position="160"/>
    </location>
</feature>
<sequence>MAVMREQWLVQTGEGVVEDGQQWVDEDDEDDESDEEEDAEGDDVEDESVDDDESDEEDAEDDDVEDESVEDENELEDDEDEYEDEEIVTEGLTGPWVEQTGIGGGSPHEDEAPRPAKDNEGDEDNDSSIDGDEAFFDTREESAPSTSHSRSTSTQAASSSGQPTPSSRGAPSSTLPAATLQLITADHQSLVDASLAAGFDILDEEDTRRPMWDIDDIAPYHRRPLHAHRRSQHTQPHHQHESAVASTRTSNAMSAARQPQWMSASAFRPATSPNSTPTAGRSNLGTRVLARPPSPGSAGIAMISERSQDLPRSNVGRHSTRDNGRGDGVPTSSTSGSRR</sequence>
<evidence type="ECO:0000313" key="2">
    <source>
        <dbReference type="EMBL" id="KAL1636453.1"/>
    </source>
</evidence>
<evidence type="ECO:0000313" key="3">
    <source>
        <dbReference type="Proteomes" id="UP001521116"/>
    </source>
</evidence>
<proteinExistence type="predicted"/>
<feature type="compositionally biased region" description="Polar residues" evidence="1">
    <location>
        <begin position="271"/>
        <end position="285"/>
    </location>
</feature>
<reference evidence="2 3" key="1">
    <citation type="submission" date="2024-02" db="EMBL/GenBank/DDBJ databases">
        <title>De novo assembly and annotation of 12 fungi associated with fruit tree decline syndrome in Ontario, Canada.</title>
        <authorList>
            <person name="Sulman M."/>
            <person name="Ellouze W."/>
            <person name="Ilyukhin E."/>
        </authorList>
    </citation>
    <scope>NUCLEOTIDE SEQUENCE [LARGE SCALE GENOMIC DNA]</scope>
    <source>
        <strain evidence="2 3">M1-105</strain>
    </source>
</reference>
<feature type="compositionally biased region" description="Acidic residues" evidence="1">
    <location>
        <begin position="24"/>
        <end position="88"/>
    </location>
</feature>
<feature type="compositionally biased region" description="Acidic residues" evidence="1">
    <location>
        <begin position="120"/>
        <end position="135"/>
    </location>
</feature>